<comment type="caution">
    <text evidence="2">The sequence shown here is derived from an EMBL/GenBank/DDBJ whole genome shotgun (WGS) entry which is preliminary data.</text>
</comment>
<evidence type="ECO:0000313" key="2">
    <source>
        <dbReference type="EMBL" id="GAA3084736.1"/>
    </source>
</evidence>
<dbReference type="GO" id="GO:0032259">
    <property type="term" value="P:methylation"/>
    <property type="evidence" value="ECO:0007669"/>
    <property type="project" value="UniProtKB-KW"/>
</dbReference>
<dbReference type="CDD" id="cd02440">
    <property type="entry name" value="AdoMet_MTases"/>
    <property type="match status" value="1"/>
</dbReference>
<evidence type="ECO:0000259" key="1">
    <source>
        <dbReference type="Pfam" id="PF08241"/>
    </source>
</evidence>
<proteinExistence type="predicted"/>
<keyword evidence="2" id="KW-0489">Methyltransferase</keyword>
<evidence type="ECO:0000313" key="3">
    <source>
        <dbReference type="Proteomes" id="UP001501637"/>
    </source>
</evidence>
<dbReference type="InterPro" id="IPR013216">
    <property type="entry name" value="Methyltransf_11"/>
</dbReference>
<dbReference type="EMBL" id="BAAAUG010000013">
    <property type="protein sequence ID" value="GAA3084736.1"/>
    <property type="molecule type" value="Genomic_DNA"/>
</dbReference>
<dbReference type="InterPro" id="IPR029063">
    <property type="entry name" value="SAM-dependent_MTases_sf"/>
</dbReference>
<keyword evidence="3" id="KW-1185">Reference proteome</keyword>
<gene>
    <name evidence="2" type="ORF">GCM10010449_05640</name>
</gene>
<dbReference type="GO" id="GO:0008168">
    <property type="term" value="F:methyltransferase activity"/>
    <property type="evidence" value="ECO:0007669"/>
    <property type="project" value="UniProtKB-KW"/>
</dbReference>
<dbReference type="Pfam" id="PF08241">
    <property type="entry name" value="Methyltransf_11"/>
    <property type="match status" value="1"/>
</dbReference>
<protein>
    <submittedName>
        <fullName evidence="2">Methyltransferase domain-containing protein</fullName>
    </submittedName>
</protein>
<sequence length="211" mass="23539">MQARMLAHRGHHVTVLDPDENMLAKARTAWLPHADNSPGSVSFCQGIGEQAPQLVGADWDAVLCHGVLMYLQDPAPLLHVLTQCLRPEGLISLLAYQADVLAMQRGLARDWDGALKALHSPVEYSSIGTISFGVDRTEILRILAEDHIDLVQWYGVRVFTEHLDDEPVGNDFDRVLEAEWEVGRVDPYRRVARHFHLIARSKVAHHSSGTS</sequence>
<feature type="domain" description="Methyltransferase type 11" evidence="1">
    <location>
        <begin position="3"/>
        <end position="91"/>
    </location>
</feature>
<accession>A0ABP6M6V5</accession>
<keyword evidence="2" id="KW-0808">Transferase</keyword>
<reference evidence="3" key="1">
    <citation type="journal article" date="2019" name="Int. J. Syst. Evol. Microbiol.">
        <title>The Global Catalogue of Microorganisms (GCM) 10K type strain sequencing project: providing services to taxonomists for standard genome sequencing and annotation.</title>
        <authorList>
            <consortium name="The Broad Institute Genomics Platform"/>
            <consortium name="The Broad Institute Genome Sequencing Center for Infectious Disease"/>
            <person name="Wu L."/>
            <person name="Ma J."/>
        </authorList>
    </citation>
    <scope>NUCLEOTIDE SEQUENCE [LARGE SCALE GENOMIC DNA]</scope>
    <source>
        <strain evidence="3">JCM 9092</strain>
    </source>
</reference>
<organism evidence="2 3">
    <name type="scientific">Streptomyces rectiviolaceus</name>
    <dbReference type="NCBI Taxonomy" id="332591"/>
    <lineage>
        <taxon>Bacteria</taxon>
        <taxon>Bacillati</taxon>
        <taxon>Actinomycetota</taxon>
        <taxon>Actinomycetes</taxon>
        <taxon>Kitasatosporales</taxon>
        <taxon>Streptomycetaceae</taxon>
        <taxon>Streptomyces</taxon>
    </lineage>
</organism>
<dbReference type="Proteomes" id="UP001501637">
    <property type="component" value="Unassembled WGS sequence"/>
</dbReference>
<dbReference type="Gene3D" id="3.40.50.150">
    <property type="entry name" value="Vaccinia Virus protein VP39"/>
    <property type="match status" value="1"/>
</dbReference>
<dbReference type="SUPFAM" id="SSF53335">
    <property type="entry name" value="S-adenosyl-L-methionine-dependent methyltransferases"/>
    <property type="match status" value="1"/>
</dbReference>
<name>A0ABP6M6V5_9ACTN</name>